<gene>
    <name evidence="1" type="ORF">SCHCODRAFT_109097</name>
</gene>
<protein>
    <recommendedName>
        <fullName evidence="3">Mediator of RNA polymerase II transcription subunit 25</fullName>
    </recommendedName>
</protein>
<dbReference type="Proteomes" id="UP000007431">
    <property type="component" value="Unassembled WGS sequence"/>
</dbReference>
<dbReference type="EMBL" id="GL377306">
    <property type="protein sequence ID" value="EFI96905.1"/>
    <property type="molecule type" value="Genomic_DNA"/>
</dbReference>
<feature type="non-terminal residue" evidence="1">
    <location>
        <position position="350"/>
    </location>
</feature>
<dbReference type="KEGG" id="scm:SCHCO_02667815"/>
<dbReference type="eggNOG" id="ENOG502R11S">
    <property type="taxonomic scope" value="Eukaryota"/>
</dbReference>
<evidence type="ECO:0000313" key="1">
    <source>
        <dbReference type="EMBL" id="EFI96905.1"/>
    </source>
</evidence>
<dbReference type="OrthoDB" id="10371036at2759"/>
<evidence type="ECO:0008006" key="3">
    <source>
        <dbReference type="Google" id="ProtNLM"/>
    </source>
</evidence>
<dbReference type="HOGENOM" id="CLU_792630_0_0_1"/>
<keyword evidence="2" id="KW-1185">Reference proteome</keyword>
<dbReference type="VEuPathDB" id="FungiDB:SCHCODRAFT_02667815"/>
<sequence length="350" mass="37910">MTSYAGETAIALLIEASAPIVNAWSTIASLVPPILARAVQCKPANRVRVGVILYGPSHNPLLLNLFFTAPQLMHEVLKQAYESGPLGKRRPAVTGKDPVAVLDALVAALEMFDTLTSVPIQKPVWKQVLHMAAVEPDDARHSTTCVRPELDGMGWEGLVQAFKEREINYSSVRYGKRPLGALGEFQKKLATDTIKPWLSYDAALTLHISASFTAPARPHPIRRPGVAAEAECDEHIIAIKFCTRFIVGAQLLRCAQFVRDVRDAPTTTVLDAVQSAGVDDCAIVCRTVECCAESDAGGDDFGDAIECECESTEYQPLVDADAVERDADAVKCDTDAFECDADARIYPVAL</sequence>
<dbReference type="AlphaFoldDB" id="D8Q544"/>
<name>D8Q544_SCHCM</name>
<accession>D8Q544</accession>
<dbReference type="GeneID" id="9596332"/>
<proteinExistence type="predicted"/>
<dbReference type="InParanoid" id="D8Q544"/>
<reference evidence="1 2" key="1">
    <citation type="journal article" date="2010" name="Nat. Biotechnol.">
        <title>Genome sequence of the model mushroom Schizophyllum commune.</title>
        <authorList>
            <person name="Ohm R.A."/>
            <person name="de Jong J.F."/>
            <person name="Lugones L.G."/>
            <person name="Aerts A."/>
            <person name="Kothe E."/>
            <person name="Stajich J.E."/>
            <person name="de Vries R.P."/>
            <person name="Record E."/>
            <person name="Levasseur A."/>
            <person name="Baker S.E."/>
            <person name="Bartholomew K.A."/>
            <person name="Coutinho P.M."/>
            <person name="Erdmann S."/>
            <person name="Fowler T.J."/>
            <person name="Gathman A.C."/>
            <person name="Lombard V."/>
            <person name="Henrissat B."/>
            <person name="Knabe N."/>
            <person name="Kuees U."/>
            <person name="Lilly W.W."/>
            <person name="Lindquist E."/>
            <person name="Lucas S."/>
            <person name="Magnuson J.K."/>
            <person name="Piumi F."/>
            <person name="Raudaskoski M."/>
            <person name="Salamov A."/>
            <person name="Schmutz J."/>
            <person name="Schwarze F.W.M.R."/>
            <person name="vanKuyk P.A."/>
            <person name="Horton J.S."/>
            <person name="Grigoriev I.V."/>
            <person name="Woesten H.A.B."/>
        </authorList>
    </citation>
    <scope>NUCLEOTIDE SEQUENCE [LARGE SCALE GENOMIC DNA]</scope>
    <source>
        <strain evidence="2">H4-8 / FGSC 9210</strain>
    </source>
</reference>
<dbReference type="RefSeq" id="XP_003031808.1">
    <property type="nucleotide sequence ID" value="XM_003031762.1"/>
</dbReference>
<evidence type="ECO:0000313" key="2">
    <source>
        <dbReference type="Proteomes" id="UP000007431"/>
    </source>
</evidence>
<organism evidence="2">
    <name type="scientific">Schizophyllum commune (strain H4-8 / FGSC 9210)</name>
    <name type="common">Split gill fungus</name>
    <dbReference type="NCBI Taxonomy" id="578458"/>
    <lineage>
        <taxon>Eukaryota</taxon>
        <taxon>Fungi</taxon>
        <taxon>Dikarya</taxon>
        <taxon>Basidiomycota</taxon>
        <taxon>Agaricomycotina</taxon>
        <taxon>Agaricomycetes</taxon>
        <taxon>Agaricomycetidae</taxon>
        <taxon>Agaricales</taxon>
        <taxon>Schizophyllaceae</taxon>
        <taxon>Schizophyllum</taxon>
    </lineage>
</organism>